<evidence type="ECO:0000313" key="2">
    <source>
        <dbReference type="Proteomes" id="UP000295164"/>
    </source>
</evidence>
<dbReference type="PANTHER" id="PTHR35866">
    <property type="entry name" value="PUTATIVE-RELATED"/>
    <property type="match status" value="1"/>
</dbReference>
<dbReference type="InterPro" id="IPR005358">
    <property type="entry name" value="Puta_zinc/iron-chelating_dom"/>
</dbReference>
<name>A0A4R4DZ11_9BACT</name>
<organism evidence="1 2">
    <name type="scientific">Flaviaesturariibacter aridisoli</name>
    <dbReference type="NCBI Taxonomy" id="2545761"/>
    <lineage>
        <taxon>Bacteria</taxon>
        <taxon>Pseudomonadati</taxon>
        <taxon>Bacteroidota</taxon>
        <taxon>Chitinophagia</taxon>
        <taxon>Chitinophagales</taxon>
        <taxon>Chitinophagaceae</taxon>
        <taxon>Flaviaestuariibacter</taxon>
    </lineage>
</organism>
<dbReference type="RefSeq" id="WP_131851992.1">
    <property type="nucleotide sequence ID" value="NZ_SKFH01000013.1"/>
</dbReference>
<proteinExistence type="predicted"/>
<gene>
    <name evidence="1" type="ORF">E0486_09815</name>
</gene>
<comment type="caution">
    <text evidence="1">The sequence shown here is derived from an EMBL/GenBank/DDBJ whole genome shotgun (WGS) entry which is preliminary data.</text>
</comment>
<dbReference type="OrthoDB" id="665764at2"/>
<dbReference type="EMBL" id="SKFH01000013">
    <property type="protein sequence ID" value="TCZ71369.1"/>
    <property type="molecule type" value="Genomic_DNA"/>
</dbReference>
<dbReference type="Proteomes" id="UP000295164">
    <property type="component" value="Unassembled WGS sequence"/>
</dbReference>
<protein>
    <submittedName>
        <fullName evidence="1">YkgJ family cysteine cluster protein</fullName>
    </submittedName>
</protein>
<dbReference type="PANTHER" id="PTHR35866:SF1">
    <property type="entry name" value="YKGJ FAMILY CYSTEINE CLUSTER PROTEIN"/>
    <property type="match status" value="1"/>
</dbReference>
<accession>A0A4R4DZ11</accession>
<keyword evidence="2" id="KW-1185">Reference proteome</keyword>
<dbReference type="Pfam" id="PF03692">
    <property type="entry name" value="CxxCxxCC"/>
    <property type="match status" value="1"/>
</dbReference>
<evidence type="ECO:0000313" key="1">
    <source>
        <dbReference type="EMBL" id="TCZ71369.1"/>
    </source>
</evidence>
<reference evidence="1 2" key="1">
    <citation type="submission" date="2019-03" db="EMBL/GenBank/DDBJ databases">
        <authorList>
            <person name="Kim M.K.M."/>
        </authorList>
    </citation>
    <scope>NUCLEOTIDE SEQUENCE [LARGE SCALE GENOMIC DNA]</scope>
    <source>
        <strain evidence="1 2">17J68-15</strain>
    </source>
</reference>
<dbReference type="AlphaFoldDB" id="A0A4R4DZ11"/>
<sequence>MSVYRRKFNEKVNIHRPRLRRFLTKLEANIPRRFDALTAETDRETWAEVDCLACSNCCRVMTPTYTAQDLKRICAHLGMTEEDFKKKWLYKDRKGEWMNRSTPCQFLDLRTNMCSIYAIRPADCAGFPHLAKKPARDYLHIHRQNVQYCPATFTFVEKLIEKVGKL</sequence>